<dbReference type="Pfam" id="PF00188">
    <property type="entry name" value="CAP"/>
    <property type="match status" value="1"/>
</dbReference>
<feature type="domain" description="SCP" evidence="8">
    <location>
        <begin position="251"/>
        <end position="379"/>
    </location>
</feature>
<dbReference type="OrthoDB" id="337038at2759"/>
<evidence type="ECO:0000256" key="7">
    <source>
        <dbReference type="SAM" id="SignalP"/>
    </source>
</evidence>
<comment type="subcellular location">
    <subcellularLocation>
        <location evidence="1">Secreted</location>
    </subcellularLocation>
</comment>
<protein>
    <submittedName>
        <fullName evidence="9">LANO_0F05820g1_1</fullName>
    </submittedName>
</protein>
<evidence type="ECO:0000256" key="4">
    <source>
        <dbReference type="ARBA" id="ARBA00022729"/>
    </source>
</evidence>
<evidence type="ECO:0000313" key="10">
    <source>
        <dbReference type="Proteomes" id="UP000189911"/>
    </source>
</evidence>
<evidence type="ECO:0000313" key="9">
    <source>
        <dbReference type="EMBL" id="SCV00220.1"/>
    </source>
</evidence>
<sequence length="389" mass="38438">MKFSQVALASAVAASTAFAAPAATTVTKHVHAQQTAVVSGSLYVENGSTLTSWTTILQDVPATSAAASATASATAAASSSPAASYYESVIVSTIVVSGSQSASPSSASVSEASASYTSEAASTTSAAPASTSSVAPASTSSVAPASTSSAAPASTSSAAPVSTSYYTPSQTSSSAVPASSSSAVVEKVVAQTIAAVSTTASESASSSSSSSSSTTTLVPATTSSSATTTLAPTSSSTSSSAPAATSSASSDFASSILSAHNTKRALHKDTSSLTWSDTLASYAQDYADNYDCSGSLTHSGGPYGENLACGYSATGSVEAWYDEIKSYDWSNPNYSSSTGHFTQVVWKGTSQVGCGIKQCSGGTGDYVICSYQTAGNFLGEFAQNVMSLN</sequence>
<keyword evidence="10" id="KW-1185">Reference proteome</keyword>
<dbReference type="InterPro" id="IPR001283">
    <property type="entry name" value="CRISP-related"/>
</dbReference>
<dbReference type="SMART" id="SM00198">
    <property type="entry name" value="SCP"/>
    <property type="match status" value="1"/>
</dbReference>
<dbReference type="PRINTS" id="PR00837">
    <property type="entry name" value="V5TPXLIKE"/>
</dbReference>
<dbReference type="GO" id="GO:0005576">
    <property type="term" value="C:extracellular region"/>
    <property type="evidence" value="ECO:0007669"/>
    <property type="project" value="UniProtKB-SubCell"/>
</dbReference>
<evidence type="ECO:0000256" key="2">
    <source>
        <dbReference type="ARBA" id="ARBA00009923"/>
    </source>
</evidence>
<evidence type="ECO:0000256" key="5">
    <source>
        <dbReference type="ARBA" id="ARBA00023055"/>
    </source>
</evidence>
<evidence type="ECO:0000256" key="1">
    <source>
        <dbReference type="ARBA" id="ARBA00004613"/>
    </source>
</evidence>
<dbReference type="PANTHER" id="PTHR10334">
    <property type="entry name" value="CYSTEINE-RICH SECRETORY PROTEIN-RELATED"/>
    <property type="match status" value="1"/>
</dbReference>
<feature type="region of interest" description="Disordered" evidence="6">
    <location>
        <begin position="125"/>
        <end position="178"/>
    </location>
</feature>
<dbReference type="EMBL" id="LT598452">
    <property type="protein sequence ID" value="SCV00220.1"/>
    <property type="molecule type" value="Genomic_DNA"/>
</dbReference>
<dbReference type="AlphaFoldDB" id="A0A1G4K882"/>
<name>A0A1G4K882_9SACH</name>
<dbReference type="GO" id="GO:0015918">
    <property type="term" value="P:sterol transport"/>
    <property type="evidence" value="ECO:0007669"/>
    <property type="project" value="UniProtKB-ARBA"/>
</dbReference>
<feature type="chain" id="PRO_5009236427" evidence="7">
    <location>
        <begin position="20"/>
        <end position="389"/>
    </location>
</feature>
<keyword evidence="4 7" id="KW-0732">Signal</keyword>
<dbReference type="CDD" id="cd05384">
    <property type="entry name" value="CAP_PRY1-like"/>
    <property type="match status" value="1"/>
</dbReference>
<proteinExistence type="inferred from homology"/>
<dbReference type="SUPFAM" id="SSF55797">
    <property type="entry name" value="PR-1-like"/>
    <property type="match status" value="1"/>
</dbReference>
<keyword evidence="3" id="KW-0964">Secreted</keyword>
<comment type="similarity">
    <text evidence="2">Belongs to the CRISP family.</text>
</comment>
<organism evidence="9 10">
    <name type="scientific">Lachancea nothofagi CBS 11611</name>
    <dbReference type="NCBI Taxonomy" id="1266666"/>
    <lineage>
        <taxon>Eukaryota</taxon>
        <taxon>Fungi</taxon>
        <taxon>Dikarya</taxon>
        <taxon>Ascomycota</taxon>
        <taxon>Saccharomycotina</taxon>
        <taxon>Saccharomycetes</taxon>
        <taxon>Saccharomycetales</taxon>
        <taxon>Saccharomycetaceae</taxon>
        <taxon>Lachancea</taxon>
    </lineage>
</organism>
<dbReference type="InterPro" id="IPR018244">
    <property type="entry name" value="Allrgn_V5/Tpx1_CS"/>
</dbReference>
<evidence type="ECO:0000259" key="8">
    <source>
        <dbReference type="SMART" id="SM00198"/>
    </source>
</evidence>
<dbReference type="InterPro" id="IPR035940">
    <property type="entry name" value="CAP_sf"/>
</dbReference>
<dbReference type="InterPro" id="IPR014044">
    <property type="entry name" value="CAP_dom"/>
</dbReference>
<keyword evidence="5" id="KW-0445">Lipid transport</keyword>
<dbReference type="Gene3D" id="3.40.33.10">
    <property type="entry name" value="CAP"/>
    <property type="match status" value="1"/>
</dbReference>
<dbReference type="FunFam" id="3.40.33.10:FF:000012">
    <property type="entry name" value="Secreted protein PRY1"/>
    <property type="match status" value="1"/>
</dbReference>
<dbReference type="PROSITE" id="PS01009">
    <property type="entry name" value="CRISP_1"/>
    <property type="match status" value="1"/>
</dbReference>
<feature type="region of interest" description="Disordered" evidence="6">
    <location>
        <begin position="200"/>
        <end position="247"/>
    </location>
</feature>
<keyword evidence="5" id="KW-0813">Transport</keyword>
<dbReference type="Proteomes" id="UP000189911">
    <property type="component" value="Chromosome F"/>
</dbReference>
<feature type="signal peptide" evidence="7">
    <location>
        <begin position="1"/>
        <end position="19"/>
    </location>
</feature>
<accession>A0A1G4K882</accession>
<gene>
    <name evidence="9" type="ORF">LANO_0F05820G</name>
</gene>
<dbReference type="GO" id="GO:0015908">
    <property type="term" value="P:fatty acid transport"/>
    <property type="evidence" value="ECO:0007669"/>
    <property type="project" value="UniProtKB-ARBA"/>
</dbReference>
<evidence type="ECO:0000256" key="3">
    <source>
        <dbReference type="ARBA" id="ARBA00022525"/>
    </source>
</evidence>
<reference evidence="10" key="1">
    <citation type="submission" date="2016-03" db="EMBL/GenBank/DDBJ databases">
        <authorList>
            <person name="Devillers Hugo."/>
        </authorList>
    </citation>
    <scope>NUCLEOTIDE SEQUENCE [LARGE SCALE GENOMIC DNA]</scope>
</reference>
<evidence type="ECO:0000256" key="6">
    <source>
        <dbReference type="SAM" id="MobiDB-lite"/>
    </source>
</evidence>